<name>A0ABS2R566_9BACI</name>
<feature type="transmembrane region" description="Helical" evidence="1">
    <location>
        <begin position="20"/>
        <end position="37"/>
    </location>
</feature>
<evidence type="ECO:0000313" key="2">
    <source>
        <dbReference type="EMBL" id="MBM7714783.1"/>
    </source>
</evidence>
<comment type="caution">
    <text evidence="2">The sequence shown here is derived from an EMBL/GenBank/DDBJ whole genome shotgun (WGS) entry which is preliminary data.</text>
</comment>
<feature type="transmembrane region" description="Helical" evidence="1">
    <location>
        <begin position="106"/>
        <end position="137"/>
    </location>
</feature>
<feature type="transmembrane region" description="Helical" evidence="1">
    <location>
        <begin position="157"/>
        <end position="186"/>
    </location>
</feature>
<gene>
    <name evidence="2" type="ORF">JOC94_001755</name>
</gene>
<sequence>MIYRFIQDCLKSLIKKKFTWMAFFFYLLIAAGNILFIRSEEPVGNPYFTQTSAFEYFVMIQGGGSGVLMVFLPLLVTLATGDFFIKERRSSLLSYSLMRTSLRQYIRSKVLSIGFSSFLFLFFCQLLLFISLLLIFPLTKPSVDNINYATDLLVHNPWIYCLLIILNSALMAFFYSCLTIIIGIIFQNLYVSIMLPYVCFIGLSEIFMSFPLFLDGKLGAFFYDFAPMAMAGDYITSTFYWAVIPLYWIALGGLNYLFVIWLFEWKFQREKLLL</sequence>
<dbReference type="RefSeq" id="WP_077110119.1">
    <property type="nucleotide sequence ID" value="NZ_JAFBFH010000009.1"/>
</dbReference>
<evidence type="ECO:0000313" key="3">
    <source>
        <dbReference type="Proteomes" id="UP000823485"/>
    </source>
</evidence>
<dbReference type="EMBL" id="JAFBFH010000009">
    <property type="protein sequence ID" value="MBM7714783.1"/>
    <property type="molecule type" value="Genomic_DNA"/>
</dbReference>
<dbReference type="Proteomes" id="UP000823485">
    <property type="component" value="Unassembled WGS sequence"/>
</dbReference>
<keyword evidence="3" id="KW-1185">Reference proteome</keyword>
<feature type="transmembrane region" description="Helical" evidence="1">
    <location>
        <begin position="57"/>
        <end position="85"/>
    </location>
</feature>
<reference evidence="2 3" key="1">
    <citation type="submission" date="2021-01" db="EMBL/GenBank/DDBJ databases">
        <title>Genomic Encyclopedia of Type Strains, Phase IV (KMG-IV): sequencing the most valuable type-strain genomes for metagenomic binning, comparative biology and taxonomic classification.</title>
        <authorList>
            <person name="Goeker M."/>
        </authorList>
    </citation>
    <scope>NUCLEOTIDE SEQUENCE [LARGE SCALE GENOMIC DNA]</scope>
    <source>
        <strain evidence="2 3">DSM 105453</strain>
    </source>
</reference>
<evidence type="ECO:0000256" key="1">
    <source>
        <dbReference type="SAM" id="Phobius"/>
    </source>
</evidence>
<feature type="transmembrane region" description="Helical" evidence="1">
    <location>
        <begin position="193"/>
        <end position="214"/>
    </location>
</feature>
<evidence type="ECO:0008006" key="4">
    <source>
        <dbReference type="Google" id="ProtNLM"/>
    </source>
</evidence>
<accession>A0ABS2R566</accession>
<keyword evidence="1" id="KW-1133">Transmembrane helix</keyword>
<protein>
    <recommendedName>
        <fullName evidence="4">ABC-2 family transporter protein</fullName>
    </recommendedName>
</protein>
<proteinExistence type="predicted"/>
<keyword evidence="1" id="KW-0812">Transmembrane</keyword>
<keyword evidence="1" id="KW-0472">Membrane</keyword>
<feature type="transmembrane region" description="Helical" evidence="1">
    <location>
        <begin position="239"/>
        <end position="263"/>
    </location>
</feature>
<organism evidence="2 3">
    <name type="scientific">Siminovitchia thermophila</name>
    <dbReference type="NCBI Taxonomy" id="1245522"/>
    <lineage>
        <taxon>Bacteria</taxon>
        <taxon>Bacillati</taxon>
        <taxon>Bacillota</taxon>
        <taxon>Bacilli</taxon>
        <taxon>Bacillales</taxon>
        <taxon>Bacillaceae</taxon>
        <taxon>Siminovitchia</taxon>
    </lineage>
</organism>